<keyword evidence="2" id="KW-0723">Serine/threonine-protein kinase</keyword>
<evidence type="ECO:0000256" key="6">
    <source>
        <dbReference type="ARBA" id="ARBA00022840"/>
    </source>
</evidence>
<dbReference type="InterPro" id="IPR000719">
    <property type="entry name" value="Prot_kinase_dom"/>
</dbReference>
<evidence type="ECO:0000256" key="5">
    <source>
        <dbReference type="ARBA" id="ARBA00022777"/>
    </source>
</evidence>
<evidence type="ECO:0000313" key="11">
    <source>
        <dbReference type="EMBL" id="KAK9918474.1"/>
    </source>
</evidence>
<dbReference type="Gene3D" id="3.10.20.90">
    <property type="entry name" value="Phosphatidylinositol 3-kinase Catalytic Subunit, Chain A, domain 1"/>
    <property type="match status" value="1"/>
</dbReference>
<dbReference type="InterPro" id="IPR050588">
    <property type="entry name" value="WNK_Ser-Thr_kinase"/>
</dbReference>
<evidence type="ECO:0000256" key="4">
    <source>
        <dbReference type="ARBA" id="ARBA00022741"/>
    </source>
</evidence>
<evidence type="ECO:0000313" key="12">
    <source>
        <dbReference type="Proteomes" id="UP001491310"/>
    </source>
</evidence>
<dbReference type="Proteomes" id="UP001491310">
    <property type="component" value="Unassembled WGS sequence"/>
</dbReference>
<evidence type="ECO:0000256" key="1">
    <source>
        <dbReference type="ARBA" id="ARBA00012513"/>
    </source>
</evidence>
<gene>
    <name evidence="11" type="ORF">WJX75_004325</name>
</gene>
<keyword evidence="12" id="KW-1185">Reference proteome</keyword>
<dbReference type="PROSITE" id="PS50011">
    <property type="entry name" value="PROTEIN_KINASE_DOM"/>
    <property type="match status" value="1"/>
</dbReference>
<evidence type="ECO:0000256" key="9">
    <source>
        <dbReference type="SAM" id="MobiDB-lite"/>
    </source>
</evidence>
<protein>
    <recommendedName>
        <fullName evidence="1">non-specific serine/threonine protein kinase</fullName>
        <ecNumber evidence="1">2.7.11.1</ecNumber>
    </recommendedName>
</protein>
<feature type="region of interest" description="Disordered" evidence="9">
    <location>
        <begin position="135"/>
        <end position="182"/>
    </location>
</feature>
<keyword evidence="6" id="KW-0067">ATP-binding</keyword>
<dbReference type="Pfam" id="PF12202">
    <property type="entry name" value="OSR1_C"/>
    <property type="match status" value="1"/>
</dbReference>
<keyword evidence="4" id="KW-0547">Nucleotide-binding</keyword>
<evidence type="ECO:0000256" key="8">
    <source>
        <dbReference type="ARBA" id="ARBA00048679"/>
    </source>
</evidence>
<dbReference type="SUPFAM" id="SSF56112">
    <property type="entry name" value="Protein kinase-like (PK-like)"/>
    <property type="match status" value="1"/>
</dbReference>
<evidence type="ECO:0000256" key="3">
    <source>
        <dbReference type="ARBA" id="ARBA00022679"/>
    </source>
</evidence>
<comment type="catalytic activity">
    <reaction evidence="7">
        <text>L-threonyl-[protein] + ATP = O-phospho-L-threonyl-[protein] + ADP + H(+)</text>
        <dbReference type="Rhea" id="RHEA:46608"/>
        <dbReference type="Rhea" id="RHEA-COMP:11060"/>
        <dbReference type="Rhea" id="RHEA-COMP:11605"/>
        <dbReference type="ChEBI" id="CHEBI:15378"/>
        <dbReference type="ChEBI" id="CHEBI:30013"/>
        <dbReference type="ChEBI" id="CHEBI:30616"/>
        <dbReference type="ChEBI" id="CHEBI:61977"/>
        <dbReference type="ChEBI" id="CHEBI:456216"/>
        <dbReference type="EC" id="2.7.11.1"/>
    </reaction>
</comment>
<reference evidence="11 12" key="1">
    <citation type="journal article" date="2024" name="Nat. Commun.">
        <title>Phylogenomics reveals the evolutionary origins of lichenization in chlorophyte algae.</title>
        <authorList>
            <person name="Puginier C."/>
            <person name="Libourel C."/>
            <person name="Otte J."/>
            <person name="Skaloud P."/>
            <person name="Haon M."/>
            <person name="Grisel S."/>
            <person name="Petersen M."/>
            <person name="Berrin J.G."/>
            <person name="Delaux P.M."/>
            <person name="Dal Grande F."/>
            <person name="Keller J."/>
        </authorList>
    </citation>
    <scope>NUCLEOTIDE SEQUENCE [LARGE SCALE GENOMIC DNA]</scope>
    <source>
        <strain evidence="11 12">SAG 216-7</strain>
    </source>
</reference>
<evidence type="ECO:0000259" key="10">
    <source>
        <dbReference type="PROSITE" id="PS50011"/>
    </source>
</evidence>
<keyword evidence="5" id="KW-0418">Kinase</keyword>
<comment type="catalytic activity">
    <reaction evidence="8">
        <text>L-seryl-[protein] + ATP = O-phospho-L-seryl-[protein] + ADP + H(+)</text>
        <dbReference type="Rhea" id="RHEA:17989"/>
        <dbReference type="Rhea" id="RHEA-COMP:9863"/>
        <dbReference type="Rhea" id="RHEA-COMP:11604"/>
        <dbReference type="ChEBI" id="CHEBI:15378"/>
        <dbReference type="ChEBI" id="CHEBI:29999"/>
        <dbReference type="ChEBI" id="CHEBI:30616"/>
        <dbReference type="ChEBI" id="CHEBI:83421"/>
        <dbReference type="ChEBI" id="CHEBI:456216"/>
        <dbReference type="EC" id="2.7.11.1"/>
    </reaction>
</comment>
<dbReference type="Gene3D" id="1.10.510.10">
    <property type="entry name" value="Transferase(Phosphotransferase) domain 1"/>
    <property type="match status" value="1"/>
</dbReference>
<keyword evidence="3" id="KW-0808">Transferase</keyword>
<dbReference type="InterPro" id="IPR024678">
    <property type="entry name" value="Kinase_OSR1/WNK_CCT"/>
</dbReference>
<dbReference type="InterPro" id="IPR011009">
    <property type="entry name" value="Kinase-like_dom_sf"/>
</dbReference>
<accession>A0ABR2Z2R5</accession>
<dbReference type="EMBL" id="JALJOT010000001">
    <property type="protein sequence ID" value="KAK9918474.1"/>
    <property type="molecule type" value="Genomic_DNA"/>
</dbReference>
<name>A0ABR2Z2R5_9CHLO</name>
<sequence>MAPALARAPKHHKVFQPPVIHGDLRCDKIYINGHSGEIKIGDLGLATLLPKRFSPAVLPENNLENQYTRSIDIFAFGLCVLELTTKQRLDRDNAHSWPALLDAVQDPEARGFIHRCLDPAGARPTTMELLEDPFFAKPKLPPPEQARRPSGLAQMEPEGDLHHHRGANHHQQEGGGSSEGEEACEVGTVRGEDYDFQFSGRVKEGRLHFRLNMEYVGDDSQGEGEEPLKEPPHHRHRRTIDFAYDADKDTPEEIADEITNEFELSSTDRDICAAALKEWLAKEMPGDGGS</sequence>
<comment type="caution">
    <text evidence="11">The sequence shown here is derived from an EMBL/GenBank/DDBJ whole genome shotgun (WGS) entry which is preliminary data.</text>
</comment>
<dbReference type="EC" id="2.7.11.1" evidence="1"/>
<organism evidence="11 12">
    <name type="scientific">Coccomyxa subellipsoidea</name>
    <dbReference type="NCBI Taxonomy" id="248742"/>
    <lineage>
        <taxon>Eukaryota</taxon>
        <taxon>Viridiplantae</taxon>
        <taxon>Chlorophyta</taxon>
        <taxon>core chlorophytes</taxon>
        <taxon>Trebouxiophyceae</taxon>
        <taxon>Trebouxiophyceae incertae sedis</taxon>
        <taxon>Coccomyxaceae</taxon>
        <taxon>Coccomyxa</taxon>
    </lineage>
</organism>
<evidence type="ECO:0000256" key="2">
    <source>
        <dbReference type="ARBA" id="ARBA00022527"/>
    </source>
</evidence>
<proteinExistence type="predicted"/>
<dbReference type="PANTHER" id="PTHR13902">
    <property type="entry name" value="SERINE/THREONINE-PROTEIN KINASE WNK WITH NO LYSINE -RELATED"/>
    <property type="match status" value="1"/>
</dbReference>
<feature type="domain" description="Protein kinase" evidence="10">
    <location>
        <begin position="1"/>
        <end position="135"/>
    </location>
</feature>
<evidence type="ECO:0000256" key="7">
    <source>
        <dbReference type="ARBA" id="ARBA00047899"/>
    </source>
</evidence>